<name>U5W063_9ACTN</name>
<dbReference type="Proteomes" id="UP000017746">
    <property type="component" value="Chromosome"/>
</dbReference>
<evidence type="ECO:0000256" key="1">
    <source>
        <dbReference type="SAM" id="MobiDB-lite"/>
    </source>
</evidence>
<protein>
    <recommendedName>
        <fullName evidence="2">Glyoxalase-like domain-containing protein</fullName>
    </recommendedName>
</protein>
<evidence type="ECO:0000259" key="2">
    <source>
        <dbReference type="Pfam" id="PF18029"/>
    </source>
</evidence>
<gene>
    <name evidence="3" type="ORF">AFR_21260</name>
</gene>
<dbReference type="PANTHER" id="PTHR35908:SF1">
    <property type="entry name" value="CONSERVED PROTEIN"/>
    <property type="match status" value="1"/>
</dbReference>
<evidence type="ECO:0000313" key="3">
    <source>
        <dbReference type="EMBL" id="AGZ42524.1"/>
    </source>
</evidence>
<feature type="compositionally biased region" description="Low complexity" evidence="1">
    <location>
        <begin position="1"/>
        <end position="11"/>
    </location>
</feature>
<dbReference type="KEGG" id="afs:AFR_21260"/>
<dbReference type="EMBL" id="CP006272">
    <property type="protein sequence ID" value="AGZ42524.1"/>
    <property type="molecule type" value="Genomic_DNA"/>
</dbReference>
<feature type="region of interest" description="Disordered" evidence="1">
    <location>
        <begin position="1"/>
        <end position="23"/>
    </location>
</feature>
<dbReference type="PANTHER" id="PTHR35908">
    <property type="entry name" value="HYPOTHETICAL FUSION PROTEIN"/>
    <property type="match status" value="1"/>
</dbReference>
<feature type="domain" description="Glyoxalase-like" evidence="2">
    <location>
        <begin position="56"/>
        <end position="184"/>
    </location>
</feature>
<dbReference type="HOGENOM" id="CLU_108054_1_1_11"/>
<dbReference type="PATRIC" id="fig|1246995.3.peg.4312"/>
<organism evidence="3 4">
    <name type="scientific">Actinoplanes friuliensis DSM 7358</name>
    <dbReference type="NCBI Taxonomy" id="1246995"/>
    <lineage>
        <taxon>Bacteria</taxon>
        <taxon>Bacillati</taxon>
        <taxon>Actinomycetota</taxon>
        <taxon>Actinomycetes</taxon>
        <taxon>Micromonosporales</taxon>
        <taxon>Micromonosporaceae</taxon>
        <taxon>Actinoplanes</taxon>
    </lineage>
</organism>
<dbReference type="Gene3D" id="3.10.180.10">
    <property type="entry name" value="2,3-Dihydroxybiphenyl 1,2-Dioxygenase, domain 1"/>
    <property type="match status" value="1"/>
</dbReference>
<reference evidence="3 4" key="1">
    <citation type="journal article" date="2014" name="J. Biotechnol.">
        <title>Complete genome sequence of the actinobacterium Actinoplanes friuliensis HAG 010964, producer of the lipopeptide antibiotic friulimycin.</title>
        <authorList>
            <person name="Ruckert C."/>
            <person name="Szczepanowski R."/>
            <person name="Albersmeier A."/>
            <person name="Goesmann A."/>
            <person name="Fischer N."/>
            <person name="Steinkamper A."/>
            <person name="Puhler A."/>
            <person name="Biener R."/>
            <person name="Schwartz D."/>
            <person name="Kalinowski J."/>
        </authorList>
    </citation>
    <scope>NUCLEOTIDE SEQUENCE [LARGE SCALE GENOMIC DNA]</scope>
    <source>
        <strain evidence="3 4">DSM 7358</strain>
    </source>
</reference>
<dbReference type="Pfam" id="PF18029">
    <property type="entry name" value="Glyoxalase_6"/>
    <property type="match status" value="1"/>
</dbReference>
<sequence length="186" mass="19582">MSAGAGFVDDGAAGEGGSSEYEQVHGPTLPFVVPGAEDVIADSGNGVPGMALRVDLTFDCVRAEELAEFWKLALGYVDEPPPAPFRTRDEWVASFGPPGEDEGGGAWLHDPEGVGPRLVFLEVPEPKVAKNRLHIDVRVGKYGEAWGRVEQKVAQLVGAGASVRAVVGTHHVVLADPEGNEFCVAP</sequence>
<proteinExistence type="predicted"/>
<evidence type="ECO:0000313" key="4">
    <source>
        <dbReference type="Proteomes" id="UP000017746"/>
    </source>
</evidence>
<accession>U5W063</accession>
<dbReference type="STRING" id="1246995.AFR_21260"/>
<dbReference type="eggNOG" id="COG0346">
    <property type="taxonomic scope" value="Bacteria"/>
</dbReference>
<dbReference type="SUPFAM" id="SSF54593">
    <property type="entry name" value="Glyoxalase/Bleomycin resistance protein/Dihydroxybiphenyl dioxygenase"/>
    <property type="match status" value="1"/>
</dbReference>
<dbReference type="InterPro" id="IPR041581">
    <property type="entry name" value="Glyoxalase_6"/>
</dbReference>
<dbReference type="AlphaFoldDB" id="U5W063"/>
<dbReference type="InterPro" id="IPR029068">
    <property type="entry name" value="Glyas_Bleomycin-R_OHBP_Dase"/>
</dbReference>
<keyword evidence="4" id="KW-1185">Reference proteome</keyword>